<dbReference type="InterPro" id="IPR019308">
    <property type="entry name" value="TMEM214"/>
</dbReference>
<dbReference type="Proteomes" id="UP000265520">
    <property type="component" value="Unassembled WGS sequence"/>
</dbReference>
<dbReference type="PANTHER" id="PTHR13448:SF14">
    <property type="entry name" value="F26K24.17 PROTEIN"/>
    <property type="match status" value="1"/>
</dbReference>
<evidence type="ECO:0000313" key="3">
    <source>
        <dbReference type="Proteomes" id="UP000265520"/>
    </source>
</evidence>
<name>A0A392P2A2_9FABA</name>
<dbReference type="PANTHER" id="PTHR13448">
    <property type="entry name" value="TRANSMEMBRANE PROTEIN 214"/>
    <property type="match status" value="1"/>
</dbReference>
<dbReference type="EMBL" id="LXQA010060994">
    <property type="protein sequence ID" value="MCI06183.1"/>
    <property type="molecule type" value="Genomic_DNA"/>
</dbReference>
<feature type="region of interest" description="Disordered" evidence="1">
    <location>
        <begin position="1"/>
        <end position="31"/>
    </location>
</feature>
<keyword evidence="3" id="KW-1185">Reference proteome</keyword>
<reference evidence="2 3" key="1">
    <citation type="journal article" date="2018" name="Front. Plant Sci.">
        <title>Red Clover (Trifolium pratense) and Zigzag Clover (T. medium) - A Picture of Genomic Similarities and Differences.</title>
        <authorList>
            <person name="Dluhosova J."/>
            <person name="Istvanek J."/>
            <person name="Nedelnik J."/>
            <person name="Repkova J."/>
        </authorList>
    </citation>
    <scope>NUCLEOTIDE SEQUENCE [LARGE SCALE GENOMIC DNA]</scope>
    <source>
        <strain evidence="3">cv. 10/8</strain>
        <tissue evidence="2">Leaf</tissue>
    </source>
</reference>
<evidence type="ECO:0000313" key="2">
    <source>
        <dbReference type="EMBL" id="MCI06183.1"/>
    </source>
</evidence>
<accession>A0A392P2A2</accession>
<protein>
    <submittedName>
        <fullName evidence="2">Uncharacterized protein</fullName>
    </submittedName>
</protein>
<organism evidence="2 3">
    <name type="scientific">Trifolium medium</name>
    <dbReference type="NCBI Taxonomy" id="97028"/>
    <lineage>
        <taxon>Eukaryota</taxon>
        <taxon>Viridiplantae</taxon>
        <taxon>Streptophyta</taxon>
        <taxon>Embryophyta</taxon>
        <taxon>Tracheophyta</taxon>
        <taxon>Spermatophyta</taxon>
        <taxon>Magnoliopsida</taxon>
        <taxon>eudicotyledons</taxon>
        <taxon>Gunneridae</taxon>
        <taxon>Pentapetalae</taxon>
        <taxon>rosids</taxon>
        <taxon>fabids</taxon>
        <taxon>Fabales</taxon>
        <taxon>Fabaceae</taxon>
        <taxon>Papilionoideae</taxon>
        <taxon>50 kb inversion clade</taxon>
        <taxon>NPAAA clade</taxon>
        <taxon>Hologalegina</taxon>
        <taxon>IRL clade</taxon>
        <taxon>Trifolieae</taxon>
        <taxon>Trifolium</taxon>
    </lineage>
</organism>
<comment type="caution">
    <text evidence="2">The sequence shown here is derived from an EMBL/GenBank/DDBJ whole genome shotgun (WGS) entry which is preliminary data.</text>
</comment>
<dbReference type="AlphaFoldDB" id="A0A392P2A2"/>
<proteinExistence type="predicted"/>
<dbReference type="GO" id="GO:0005783">
    <property type="term" value="C:endoplasmic reticulum"/>
    <property type="evidence" value="ECO:0007669"/>
    <property type="project" value="TreeGrafter"/>
</dbReference>
<sequence>MAENCAPFGWESNGVSNNADQGWPAPFDSESANGLSYNADQGWLVPNPDQGWLVPFDSDSVWSKFIYAKAMKEAEGDDYDEEDVDRAAKKVKQKKPKKPKIPKMTVAEAAAKIDASDLKAFLGDLSDVLEEEENIQMMRFADYFRLAFDSVTAYKFPWVKMFWTESLLKTVEVSLKFFVLVNLCLKNI</sequence>
<evidence type="ECO:0000256" key="1">
    <source>
        <dbReference type="SAM" id="MobiDB-lite"/>
    </source>
</evidence>
<dbReference type="GO" id="GO:0005794">
    <property type="term" value="C:Golgi apparatus"/>
    <property type="evidence" value="ECO:0007669"/>
    <property type="project" value="TreeGrafter"/>
</dbReference>